<dbReference type="GO" id="GO:0120049">
    <property type="term" value="P:snRNA (adenine-N6)-methylation"/>
    <property type="evidence" value="ECO:0007669"/>
    <property type="project" value="EnsemblFungi"/>
</dbReference>
<evidence type="ECO:0000256" key="1">
    <source>
        <dbReference type="ARBA" id="ARBA00005878"/>
    </source>
</evidence>
<evidence type="ECO:0000256" key="5">
    <source>
        <dbReference type="PIRNR" id="PIRNR037350"/>
    </source>
</evidence>
<gene>
    <name evidence="7" type="ORF">BCR43DRAFT_563402</name>
</gene>
<comment type="similarity">
    <text evidence="1 5">Belongs to the methyltransferase superfamily. METTL16/RlmF family.</text>
</comment>
<dbReference type="Proteomes" id="UP000242180">
    <property type="component" value="Unassembled WGS sequence"/>
</dbReference>
<dbReference type="GO" id="GO:0000398">
    <property type="term" value="P:mRNA splicing, via spliceosome"/>
    <property type="evidence" value="ECO:0007669"/>
    <property type="project" value="EnsemblFungi"/>
</dbReference>
<keyword evidence="2 5" id="KW-0489">Methyltransferase</keyword>
<dbReference type="PANTHER" id="PTHR13393:SF0">
    <property type="entry name" value="RNA N6-ADENOSINE-METHYLTRANSFERASE METTL16"/>
    <property type="match status" value="1"/>
</dbReference>
<dbReference type="GO" id="GO:0005634">
    <property type="term" value="C:nucleus"/>
    <property type="evidence" value="ECO:0007669"/>
    <property type="project" value="TreeGrafter"/>
</dbReference>
<dbReference type="InterPro" id="IPR010286">
    <property type="entry name" value="METTL16/RlmF"/>
</dbReference>
<dbReference type="InterPro" id="IPR029063">
    <property type="entry name" value="SAM-dependent_MTases_sf"/>
</dbReference>
<keyword evidence="8" id="KW-1185">Reference proteome</keyword>
<dbReference type="Pfam" id="PF05971">
    <property type="entry name" value="Methyltransf_10"/>
    <property type="match status" value="1"/>
</dbReference>
<protein>
    <recommendedName>
        <fullName evidence="5">U6 small nuclear RNA (adenine-(43)-N(6))-methyltransferase</fullName>
        <ecNumber evidence="5">2.1.1.-</ecNumber>
    </recommendedName>
</protein>
<dbReference type="InterPro" id="IPR017182">
    <property type="entry name" value="METTL16/PsiM"/>
</dbReference>
<feature type="binding site" evidence="6">
    <location>
        <position position="119"/>
    </location>
    <ligand>
        <name>S-adenosyl-L-methionine</name>
        <dbReference type="ChEBI" id="CHEBI:59789"/>
    </ligand>
</feature>
<name>A0A1X2HI09_SYNRA</name>
<dbReference type="OrthoDB" id="514248at2759"/>
<evidence type="ECO:0000313" key="7">
    <source>
        <dbReference type="EMBL" id="ORY98086.1"/>
    </source>
</evidence>
<sequence>MSKRKSDVLDDTISEEGHHSRNIYANKPLDFEILVKEFPALEPFITVHKNRLQFDFLNADGQRALTKALLKRDFGLSVKLPHDRLCPPVPNRLDYILWVEDILHETLPGKKSYKGIDIGVGASCIYPLLGCARNKDWSFLGTETDTVSYKYAQKNVKRNNMDDRIKIKFNNDRTSVLTPEKDTSYDFCMCNPPFYASQQEIDDAADAKELPPYAICTGSASEMITQGGEYSFIETMINQSLDYKDHITWFTSLIGRKKTIKPLLAILKEKGIENYAVRDFCLGKTKRWAIAWSFGSKRLAESAHLRGYQPKTEFETGPLFEASENLEDHLDAILKDLEMPGREGEATVNTWSRAARRG</sequence>
<evidence type="ECO:0000313" key="8">
    <source>
        <dbReference type="Proteomes" id="UP000242180"/>
    </source>
</evidence>
<keyword evidence="3 5" id="KW-0808">Transferase</keyword>
<dbReference type="GO" id="GO:0070475">
    <property type="term" value="P:rRNA base methylation"/>
    <property type="evidence" value="ECO:0007669"/>
    <property type="project" value="TreeGrafter"/>
</dbReference>
<dbReference type="AlphaFoldDB" id="A0A1X2HI09"/>
<dbReference type="PIRSF" id="PIRSF037350">
    <property type="entry name" value="Mtase_ZK1128_prd"/>
    <property type="match status" value="1"/>
</dbReference>
<proteinExistence type="inferred from homology"/>
<evidence type="ECO:0000256" key="4">
    <source>
        <dbReference type="ARBA" id="ARBA00022691"/>
    </source>
</evidence>
<evidence type="ECO:0000256" key="6">
    <source>
        <dbReference type="PIRSR" id="PIRSR037350-1"/>
    </source>
</evidence>
<dbReference type="InParanoid" id="A0A1X2HI09"/>
<feature type="binding site" evidence="6">
    <location>
        <position position="143"/>
    </location>
    <ligand>
        <name>S-adenosyl-L-methionine</name>
        <dbReference type="ChEBI" id="CHEBI:59789"/>
    </ligand>
</feature>
<dbReference type="GO" id="GO:0120048">
    <property type="term" value="F:U6 snRNA (adenine-(43)-N(6))-methyltransferase activity"/>
    <property type="evidence" value="ECO:0007669"/>
    <property type="project" value="EnsemblFungi"/>
</dbReference>
<keyword evidence="4 6" id="KW-0949">S-adenosyl-L-methionine</keyword>
<accession>A0A1X2HI09</accession>
<dbReference type="EC" id="2.1.1.-" evidence="5"/>
<dbReference type="Gene3D" id="3.40.50.150">
    <property type="entry name" value="Vaccinia Virus protein VP39"/>
    <property type="match status" value="1"/>
</dbReference>
<dbReference type="FunCoup" id="A0A1X2HI09">
    <property type="interactions" value="263"/>
</dbReference>
<evidence type="ECO:0000256" key="2">
    <source>
        <dbReference type="ARBA" id="ARBA00022603"/>
    </source>
</evidence>
<organism evidence="7 8">
    <name type="scientific">Syncephalastrum racemosum</name>
    <name type="common">Filamentous fungus</name>
    <dbReference type="NCBI Taxonomy" id="13706"/>
    <lineage>
        <taxon>Eukaryota</taxon>
        <taxon>Fungi</taxon>
        <taxon>Fungi incertae sedis</taxon>
        <taxon>Mucoromycota</taxon>
        <taxon>Mucoromycotina</taxon>
        <taxon>Mucoromycetes</taxon>
        <taxon>Mucorales</taxon>
        <taxon>Syncephalastraceae</taxon>
        <taxon>Syncephalastrum</taxon>
    </lineage>
</organism>
<dbReference type="OMA" id="HQGRYDF"/>
<dbReference type="SUPFAM" id="SSF53335">
    <property type="entry name" value="S-adenosyl-L-methionine-dependent methyltransferases"/>
    <property type="match status" value="1"/>
</dbReference>
<evidence type="ECO:0000256" key="3">
    <source>
        <dbReference type="ARBA" id="ARBA00022679"/>
    </source>
</evidence>
<dbReference type="CDD" id="cd02440">
    <property type="entry name" value="AdoMet_MTases"/>
    <property type="match status" value="1"/>
</dbReference>
<dbReference type="PANTHER" id="PTHR13393">
    <property type="entry name" value="SAM-DEPENDENT METHYLTRANSFERASE"/>
    <property type="match status" value="1"/>
</dbReference>
<reference evidence="7 8" key="1">
    <citation type="submission" date="2016-07" db="EMBL/GenBank/DDBJ databases">
        <title>Pervasive Adenine N6-methylation of Active Genes in Fungi.</title>
        <authorList>
            <consortium name="DOE Joint Genome Institute"/>
            <person name="Mondo S.J."/>
            <person name="Dannebaum R.O."/>
            <person name="Kuo R.C."/>
            <person name="Labutti K."/>
            <person name="Haridas S."/>
            <person name="Kuo A."/>
            <person name="Salamov A."/>
            <person name="Ahrendt S.R."/>
            <person name="Lipzen A."/>
            <person name="Sullivan W."/>
            <person name="Andreopoulos W.B."/>
            <person name="Clum A."/>
            <person name="Lindquist E."/>
            <person name="Daum C."/>
            <person name="Ramamoorthy G.K."/>
            <person name="Gryganskyi A."/>
            <person name="Culley D."/>
            <person name="Magnuson J.K."/>
            <person name="James T.Y."/>
            <person name="O'Malley M.A."/>
            <person name="Stajich J.E."/>
            <person name="Spatafora J.W."/>
            <person name="Visel A."/>
            <person name="Grigoriev I.V."/>
        </authorList>
    </citation>
    <scope>NUCLEOTIDE SEQUENCE [LARGE SCALE GENOMIC DNA]</scope>
    <source>
        <strain evidence="7 8">NRRL 2496</strain>
    </source>
</reference>
<comment type="caution">
    <text evidence="7">The sequence shown here is derived from an EMBL/GenBank/DDBJ whole genome shotgun (WGS) entry which is preliminary data.</text>
</comment>
<feature type="binding site" evidence="6">
    <location>
        <position position="191"/>
    </location>
    <ligand>
        <name>S-adenosyl-L-methionine</name>
        <dbReference type="ChEBI" id="CHEBI:59789"/>
    </ligand>
</feature>
<dbReference type="EMBL" id="MCGN01000004">
    <property type="protein sequence ID" value="ORY98086.1"/>
    <property type="molecule type" value="Genomic_DNA"/>
</dbReference>
<dbReference type="STRING" id="13706.A0A1X2HI09"/>
<feature type="binding site" evidence="6">
    <location>
        <position position="92"/>
    </location>
    <ligand>
        <name>S-adenosyl-L-methionine</name>
        <dbReference type="ChEBI" id="CHEBI:59789"/>
    </ligand>
</feature>